<accession>A0A2Z4IL38</accession>
<dbReference type="AlphaFoldDB" id="A0A2Z4IL38"/>
<reference evidence="1 2" key="1">
    <citation type="submission" date="2018-06" db="EMBL/GenBank/DDBJ databases">
        <title>Echinicola strongylocentroti sp. nov., isolated from a sea urchin Strongylocentrotus intermedius.</title>
        <authorList>
            <person name="Bae S.S."/>
        </authorList>
    </citation>
    <scope>NUCLEOTIDE SEQUENCE [LARGE SCALE GENOMIC DNA]</scope>
    <source>
        <strain evidence="1 2">MEBiC08714</strain>
    </source>
</reference>
<dbReference type="EMBL" id="CP030041">
    <property type="protein sequence ID" value="AWW31821.1"/>
    <property type="molecule type" value="Genomic_DNA"/>
</dbReference>
<dbReference type="RefSeq" id="WP_112785194.1">
    <property type="nucleotide sequence ID" value="NZ_CP030041.1"/>
</dbReference>
<evidence type="ECO:0000313" key="2">
    <source>
        <dbReference type="Proteomes" id="UP000248688"/>
    </source>
</evidence>
<dbReference type="OrthoDB" id="9891482at2"/>
<evidence type="ECO:0000313" key="1">
    <source>
        <dbReference type="EMBL" id="AWW31821.1"/>
    </source>
</evidence>
<protein>
    <submittedName>
        <fullName evidence="1">Uncharacterized protein</fullName>
    </submittedName>
</protein>
<sequence>MQKPKKHNLTAWEIFNIHKGLESLANLKLDPEVAWDTVQNLQSTEPVAKRYEAASRQAFSLYAQDQEYNGEKIQVIPPSKQEQYDKDMEGIKEKQESVSLVPIPFNALKIKDGEEYKVHTGILRSILPIVKK</sequence>
<organism evidence="1 2">
    <name type="scientific">Echinicola strongylocentroti</name>
    <dbReference type="NCBI Taxonomy" id="1795355"/>
    <lineage>
        <taxon>Bacteria</taxon>
        <taxon>Pseudomonadati</taxon>
        <taxon>Bacteroidota</taxon>
        <taxon>Cytophagia</taxon>
        <taxon>Cytophagales</taxon>
        <taxon>Cyclobacteriaceae</taxon>
        <taxon>Echinicola</taxon>
    </lineage>
</organism>
<name>A0A2Z4IL38_9BACT</name>
<dbReference type="Proteomes" id="UP000248688">
    <property type="component" value="Chromosome"/>
</dbReference>
<dbReference type="KEGG" id="est:DN752_17725"/>
<gene>
    <name evidence="1" type="ORF">DN752_17725</name>
</gene>
<proteinExistence type="predicted"/>
<keyword evidence="2" id="KW-1185">Reference proteome</keyword>